<dbReference type="GO" id="GO:0008168">
    <property type="term" value="F:methyltransferase activity"/>
    <property type="evidence" value="ECO:0007669"/>
    <property type="project" value="UniProtKB-KW"/>
</dbReference>
<dbReference type="InterPro" id="IPR010627">
    <property type="entry name" value="Prepilin_pept_A24_N"/>
</dbReference>
<feature type="transmembrane region" description="Helical" evidence="7">
    <location>
        <begin position="235"/>
        <end position="255"/>
    </location>
</feature>
<dbReference type="PANTHER" id="PTHR30487">
    <property type="entry name" value="TYPE 4 PREPILIN-LIKE PROTEINS LEADER PEPTIDE-PROCESSING ENZYME"/>
    <property type="match status" value="1"/>
</dbReference>
<dbReference type="RefSeq" id="WP_073111122.1">
    <property type="nucleotide sequence ID" value="NZ_FQZY01000039.1"/>
</dbReference>
<keyword evidence="10" id="KW-0489">Methyltransferase</keyword>
<dbReference type="Proteomes" id="UP000184301">
    <property type="component" value="Unassembled WGS sequence"/>
</dbReference>
<sequence>MLHTDIFLTAYILVITGILGAVFGSFINCMAWRIAHGENVLSGRSHCAVCDHPLGAADLVPVFSYLFLGGRCRYCGEKISPRYMLTELLMAAAFVSVVWKFDVSFEALRYLVLVCILLGLALVDLEIYEIPNVFIIVGIVWWAVTIPLMEESAVSQITRGLIGGLSIGIGMLLLSLLFDKILKKESLGGGDIKLFFMVGLYLGIGGSLLNLIIACLFGIILALGLKQNRIPFGPAIAAATLVTTLVGQEVVQWYIGLF</sequence>
<dbReference type="GO" id="GO:0032259">
    <property type="term" value="P:methylation"/>
    <property type="evidence" value="ECO:0007669"/>
    <property type="project" value="UniProtKB-KW"/>
</dbReference>
<feature type="transmembrane region" description="Helical" evidence="7">
    <location>
        <begin position="161"/>
        <end position="182"/>
    </location>
</feature>
<feature type="transmembrane region" description="Helical" evidence="7">
    <location>
        <begin position="6"/>
        <end position="27"/>
    </location>
</feature>
<dbReference type="EMBL" id="FQZY01000039">
    <property type="protein sequence ID" value="SHK26557.1"/>
    <property type="molecule type" value="Genomic_DNA"/>
</dbReference>
<dbReference type="GO" id="GO:0006465">
    <property type="term" value="P:signal peptide processing"/>
    <property type="evidence" value="ECO:0007669"/>
    <property type="project" value="TreeGrafter"/>
</dbReference>
<comment type="similarity">
    <text evidence="2">Belongs to the peptidase A24 family.</text>
</comment>
<gene>
    <name evidence="10" type="ORF">SAMN02745243_02586</name>
</gene>
<keyword evidence="4 7" id="KW-0812">Transmembrane</keyword>
<evidence type="ECO:0000256" key="1">
    <source>
        <dbReference type="ARBA" id="ARBA00004651"/>
    </source>
</evidence>
<evidence type="ECO:0000256" key="4">
    <source>
        <dbReference type="ARBA" id="ARBA00022692"/>
    </source>
</evidence>
<feature type="domain" description="Prepilin type IV endopeptidase peptidase" evidence="8">
    <location>
        <begin position="111"/>
        <end position="223"/>
    </location>
</feature>
<keyword evidence="3" id="KW-1003">Cell membrane</keyword>
<comment type="subcellular location">
    <subcellularLocation>
        <location evidence="1">Cell membrane</location>
        <topology evidence="1">Multi-pass membrane protein</topology>
    </subcellularLocation>
</comment>
<dbReference type="GO" id="GO:0004190">
    <property type="term" value="F:aspartic-type endopeptidase activity"/>
    <property type="evidence" value="ECO:0007669"/>
    <property type="project" value="InterPro"/>
</dbReference>
<keyword evidence="11" id="KW-1185">Reference proteome</keyword>
<dbReference type="GO" id="GO:0005886">
    <property type="term" value="C:plasma membrane"/>
    <property type="evidence" value="ECO:0007669"/>
    <property type="project" value="UniProtKB-SubCell"/>
</dbReference>
<feature type="domain" description="Prepilin peptidase A24 N-terminal" evidence="9">
    <location>
        <begin position="18"/>
        <end position="101"/>
    </location>
</feature>
<feature type="transmembrane region" description="Helical" evidence="7">
    <location>
        <begin position="194"/>
        <end position="223"/>
    </location>
</feature>
<evidence type="ECO:0000256" key="5">
    <source>
        <dbReference type="ARBA" id="ARBA00022989"/>
    </source>
</evidence>
<protein>
    <submittedName>
        <fullName evidence="10">Leader peptidase (Prepilin peptidase) / N-methyltransferase</fullName>
    </submittedName>
</protein>
<evidence type="ECO:0000256" key="7">
    <source>
        <dbReference type="SAM" id="Phobius"/>
    </source>
</evidence>
<evidence type="ECO:0000259" key="9">
    <source>
        <dbReference type="Pfam" id="PF06750"/>
    </source>
</evidence>
<reference evidence="10 11" key="1">
    <citation type="submission" date="2016-11" db="EMBL/GenBank/DDBJ databases">
        <authorList>
            <person name="Jaros S."/>
            <person name="Januszkiewicz K."/>
            <person name="Wedrychowicz H."/>
        </authorList>
    </citation>
    <scope>NUCLEOTIDE SEQUENCE [LARGE SCALE GENOMIC DNA]</scope>
    <source>
        <strain evidence="10 11">DSM 15480</strain>
    </source>
</reference>
<dbReference type="InterPro" id="IPR050882">
    <property type="entry name" value="Prepilin_peptidase/N-MTase"/>
</dbReference>
<evidence type="ECO:0000256" key="3">
    <source>
        <dbReference type="ARBA" id="ARBA00022475"/>
    </source>
</evidence>
<evidence type="ECO:0000313" key="10">
    <source>
        <dbReference type="EMBL" id="SHK26557.1"/>
    </source>
</evidence>
<organism evidence="10 11">
    <name type="scientific">Hespellia stercorisuis DSM 15480</name>
    <dbReference type="NCBI Taxonomy" id="1121950"/>
    <lineage>
        <taxon>Bacteria</taxon>
        <taxon>Bacillati</taxon>
        <taxon>Bacillota</taxon>
        <taxon>Clostridia</taxon>
        <taxon>Lachnospirales</taxon>
        <taxon>Lachnospiraceae</taxon>
        <taxon>Hespellia</taxon>
    </lineage>
</organism>
<dbReference type="AlphaFoldDB" id="A0A1M6R2I4"/>
<dbReference type="Pfam" id="PF06750">
    <property type="entry name" value="A24_N_bact"/>
    <property type="match status" value="1"/>
</dbReference>
<dbReference type="InterPro" id="IPR000045">
    <property type="entry name" value="Prepilin_IV_endopep_pep"/>
</dbReference>
<evidence type="ECO:0000313" key="11">
    <source>
        <dbReference type="Proteomes" id="UP000184301"/>
    </source>
</evidence>
<name>A0A1M6R2I4_9FIRM</name>
<keyword evidence="6 7" id="KW-0472">Membrane</keyword>
<evidence type="ECO:0000259" key="8">
    <source>
        <dbReference type="Pfam" id="PF01478"/>
    </source>
</evidence>
<keyword evidence="5 7" id="KW-1133">Transmembrane helix</keyword>
<feature type="transmembrane region" description="Helical" evidence="7">
    <location>
        <begin position="132"/>
        <end position="149"/>
    </location>
</feature>
<evidence type="ECO:0000256" key="6">
    <source>
        <dbReference type="ARBA" id="ARBA00023136"/>
    </source>
</evidence>
<dbReference type="PANTHER" id="PTHR30487:SF0">
    <property type="entry name" value="PREPILIN LEADER PEPTIDASE_N-METHYLTRANSFERASE-RELATED"/>
    <property type="match status" value="1"/>
</dbReference>
<dbReference type="Gene3D" id="1.20.120.1220">
    <property type="match status" value="1"/>
</dbReference>
<dbReference type="STRING" id="1121950.SAMN02745243_02586"/>
<feature type="transmembrane region" description="Helical" evidence="7">
    <location>
        <begin position="83"/>
        <end position="101"/>
    </location>
</feature>
<dbReference type="OrthoDB" id="9789291at2"/>
<feature type="transmembrane region" description="Helical" evidence="7">
    <location>
        <begin position="107"/>
        <end position="125"/>
    </location>
</feature>
<proteinExistence type="inferred from homology"/>
<keyword evidence="10" id="KW-0808">Transferase</keyword>
<accession>A0A1M6R2I4</accession>
<dbReference type="Pfam" id="PF01478">
    <property type="entry name" value="Peptidase_A24"/>
    <property type="match status" value="1"/>
</dbReference>
<evidence type="ECO:0000256" key="2">
    <source>
        <dbReference type="ARBA" id="ARBA00005801"/>
    </source>
</evidence>